<dbReference type="Proteomes" id="UP001221142">
    <property type="component" value="Unassembled WGS sequence"/>
</dbReference>
<keyword evidence="2" id="KW-1185">Reference proteome</keyword>
<evidence type="ECO:0000313" key="2">
    <source>
        <dbReference type="Proteomes" id="UP001221142"/>
    </source>
</evidence>
<dbReference type="AlphaFoldDB" id="A0AAD7FN41"/>
<name>A0AAD7FN41_9AGAR</name>
<accession>A0AAD7FN41</accession>
<dbReference type="EMBL" id="JARKIF010000010">
    <property type="protein sequence ID" value="KAJ7628568.1"/>
    <property type="molecule type" value="Genomic_DNA"/>
</dbReference>
<sequence length="209" mass="23317">MAQLVDMSPFSFAFEDDHKVFVGRKEILSSAVELETGRVDLERMYSEDEDNGAKLAQILLGRTDYHVHVLSRCGPVPVQTLSFSTYGPAELDNPLQASYRRSKDQTYIQSLPGGQVVSLKINEGNDPSSVSWAHKFSDPIVATFDVLRTTKRAFALLQPLPPLRSIFSKVAPHLDEIYVGLVGETLFASHSWLSVPETRLGAIQRRWKG</sequence>
<organism evidence="1 2">
    <name type="scientific">Roridomyces roridus</name>
    <dbReference type="NCBI Taxonomy" id="1738132"/>
    <lineage>
        <taxon>Eukaryota</taxon>
        <taxon>Fungi</taxon>
        <taxon>Dikarya</taxon>
        <taxon>Basidiomycota</taxon>
        <taxon>Agaricomycotina</taxon>
        <taxon>Agaricomycetes</taxon>
        <taxon>Agaricomycetidae</taxon>
        <taxon>Agaricales</taxon>
        <taxon>Marasmiineae</taxon>
        <taxon>Mycenaceae</taxon>
        <taxon>Roridomyces</taxon>
    </lineage>
</organism>
<proteinExistence type="predicted"/>
<protein>
    <submittedName>
        <fullName evidence="1">Uncharacterized protein</fullName>
    </submittedName>
</protein>
<comment type="caution">
    <text evidence="1">The sequence shown here is derived from an EMBL/GenBank/DDBJ whole genome shotgun (WGS) entry which is preliminary data.</text>
</comment>
<reference evidence="1" key="1">
    <citation type="submission" date="2023-03" db="EMBL/GenBank/DDBJ databases">
        <title>Massive genome expansion in bonnet fungi (Mycena s.s.) driven by repeated elements and novel gene families across ecological guilds.</title>
        <authorList>
            <consortium name="Lawrence Berkeley National Laboratory"/>
            <person name="Harder C.B."/>
            <person name="Miyauchi S."/>
            <person name="Viragh M."/>
            <person name="Kuo A."/>
            <person name="Thoen E."/>
            <person name="Andreopoulos B."/>
            <person name="Lu D."/>
            <person name="Skrede I."/>
            <person name="Drula E."/>
            <person name="Henrissat B."/>
            <person name="Morin E."/>
            <person name="Kohler A."/>
            <person name="Barry K."/>
            <person name="LaButti K."/>
            <person name="Morin E."/>
            <person name="Salamov A."/>
            <person name="Lipzen A."/>
            <person name="Mereny Z."/>
            <person name="Hegedus B."/>
            <person name="Baldrian P."/>
            <person name="Stursova M."/>
            <person name="Weitz H."/>
            <person name="Taylor A."/>
            <person name="Grigoriev I.V."/>
            <person name="Nagy L.G."/>
            <person name="Martin F."/>
            <person name="Kauserud H."/>
        </authorList>
    </citation>
    <scope>NUCLEOTIDE SEQUENCE</scope>
    <source>
        <strain evidence="1">9284</strain>
    </source>
</reference>
<evidence type="ECO:0000313" key="1">
    <source>
        <dbReference type="EMBL" id="KAJ7628568.1"/>
    </source>
</evidence>
<gene>
    <name evidence="1" type="ORF">FB45DRAFT_40677</name>
</gene>